<dbReference type="CDD" id="cd11586">
    <property type="entry name" value="VbhA_like"/>
    <property type="match status" value="1"/>
</dbReference>
<protein>
    <recommendedName>
        <fullName evidence="1">Antitoxin VbhA domain-containing protein</fullName>
    </recommendedName>
</protein>
<keyword evidence="3" id="KW-1185">Reference proteome</keyword>
<name>A0ABN4JUM8_9BACL</name>
<dbReference type="EMBL" id="CP013661">
    <property type="protein sequence ID" value="ALS78629.1"/>
    <property type="molecule type" value="Genomic_DNA"/>
</dbReference>
<organism evidence="2 3">
    <name type="scientific">Planococcus kocurii</name>
    <dbReference type="NCBI Taxonomy" id="1374"/>
    <lineage>
        <taxon>Bacteria</taxon>
        <taxon>Bacillati</taxon>
        <taxon>Bacillota</taxon>
        <taxon>Bacilli</taxon>
        <taxon>Bacillales</taxon>
        <taxon>Caryophanaceae</taxon>
        <taxon>Planococcus</taxon>
    </lineage>
</organism>
<dbReference type="Proteomes" id="UP000065533">
    <property type="component" value="Chromosome"/>
</dbReference>
<gene>
    <name evidence="2" type="ORF">AUO94_08125</name>
</gene>
<evidence type="ECO:0000259" key="1">
    <source>
        <dbReference type="Pfam" id="PF18495"/>
    </source>
</evidence>
<sequence length="61" mass="6863">MKPVNSNPHEERKKRVQFAVGLAAIDGGKPTTYTQNLLEQYETGEVTANQVKQAIIEKYTK</sequence>
<dbReference type="RefSeq" id="WP_058385288.1">
    <property type="nucleotide sequence ID" value="NZ_CP013661.2"/>
</dbReference>
<dbReference type="InterPro" id="IPR033788">
    <property type="entry name" value="VbhA-like"/>
</dbReference>
<dbReference type="InterPro" id="IPR043038">
    <property type="entry name" value="VbhA_sf"/>
</dbReference>
<feature type="domain" description="Antitoxin VbhA" evidence="1">
    <location>
        <begin position="12"/>
        <end position="58"/>
    </location>
</feature>
<proteinExistence type="predicted"/>
<evidence type="ECO:0000313" key="2">
    <source>
        <dbReference type="EMBL" id="ALS78629.1"/>
    </source>
</evidence>
<evidence type="ECO:0000313" key="3">
    <source>
        <dbReference type="Proteomes" id="UP000065533"/>
    </source>
</evidence>
<dbReference type="Pfam" id="PF18495">
    <property type="entry name" value="VbhA"/>
    <property type="match status" value="1"/>
</dbReference>
<reference evidence="2" key="1">
    <citation type="submission" date="2016-01" db="EMBL/GenBank/DDBJ databases">
        <title>Complete genome of Planococcus kocurri type strain.</title>
        <authorList>
            <person name="See-Too W.S."/>
        </authorList>
    </citation>
    <scope>NUCLEOTIDE SEQUENCE [LARGE SCALE GENOMIC DNA]</scope>
    <source>
        <strain evidence="2">ATCC 43650</strain>
    </source>
</reference>
<accession>A0ABN4JUM8</accession>
<dbReference type="Gene3D" id="1.10.8.1050">
    <property type="entry name" value="Antitoxin VbhA-like"/>
    <property type="match status" value="1"/>
</dbReference>
<dbReference type="InterPro" id="IPR041535">
    <property type="entry name" value="VbhA"/>
</dbReference>